<organism evidence="2">
    <name type="scientific">viral metagenome</name>
    <dbReference type="NCBI Taxonomy" id="1070528"/>
    <lineage>
        <taxon>unclassified sequences</taxon>
        <taxon>metagenomes</taxon>
        <taxon>organismal metagenomes</taxon>
    </lineage>
</organism>
<reference evidence="2" key="1">
    <citation type="journal article" date="2020" name="Nature">
        <title>Giant virus diversity and host interactions through global metagenomics.</title>
        <authorList>
            <person name="Schulz F."/>
            <person name="Roux S."/>
            <person name="Paez-Espino D."/>
            <person name="Jungbluth S."/>
            <person name="Walsh D.A."/>
            <person name="Denef V.J."/>
            <person name="McMahon K.D."/>
            <person name="Konstantinidis K.T."/>
            <person name="Eloe-Fadrosh E.A."/>
            <person name="Kyrpides N.C."/>
            <person name="Woyke T."/>
        </authorList>
    </citation>
    <scope>NUCLEOTIDE SEQUENCE</scope>
    <source>
        <strain evidence="2">GVMAG-M-3300025626-8</strain>
    </source>
</reference>
<dbReference type="EMBL" id="MN740287">
    <property type="protein sequence ID" value="QHT98128.1"/>
    <property type="molecule type" value="Genomic_DNA"/>
</dbReference>
<dbReference type="AlphaFoldDB" id="A0A6C0IXT8"/>
<name>A0A6C0IXT8_9ZZZZ</name>
<evidence type="ECO:0000256" key="1">
    <source>
        <dbReference type="SAM" id="Phobius"/>
    </source>
</evidence>
<keyword evidence="1" id="KW-1133">Transmembrane helix</keyword>
<proteinExistence type="predicted"/>
<sequence length="102" mass="11230">MEWSAIESAYAIKPDDRTRDQVLTEQASERSLNESSANFVSDVVADLQAVFTYSMTPSEFVSSLFSVLTKGDRGIIFGTLMIIISLSILTLQDSTKDTKIDA</sequence>
<protein>
    <submittedName>
        <fullName evidence="2">Uncharacterized protein</fullName>
    </submittedName>
</protein>
<feature type="transmembrane region" description="Helical" evidence="1">
    <location>
        <begin position="74"/>
        <end position="91"/>
    </location>
</feature>
<evidence type="ECO:0000313" key="2">
    <source>
        <dbReference type="EMBL" id="QHT98128.1"/>
    </source>
</evidence>
<keyword evidence="1" id="KW-0812">Transmembrane</keyword>
<accession>A0A6C0IXT8</accession>
<keyword evidence="1" id="KW-0472">Membrane</keyword>